<evidence type="ECO:0000313" key="14">
    <source>
        <dbReference type="EMBL" id="SEG72130.1"/>
    </source>
</evidence>
<dbReference type="Gene3D" id="1.10.287.130">
    <property type="match status" value="1"/>
</dbReference>
<dbReference type="PANTHER" id="PTHR45436">
    <property type="entry name" value="SENSOR HISTIDINE KINASE YKOH"/>
    <property type="match status" value="1"/>
</dbReference>
<reference evidence="14 15" key="1">
    <citation type="submission" date="2016-10" db="EMBL/GenBank/DDBJ databases">
        <authorList>
            <person name="de Groot N.N."/>
        </authorList>
    </citation>
    <scope>NUCLEOTIDE SEQUENCE [LARGE SCALE GENOMIC DNA]</scope>
    <source>
        <strain evidence="14 15">DSM 22489</strain>
    </source>
</reference>
<dbReference type="GO" id="GO:0000155">
    <property type="term" value="F:phosphorelay sensor kinase activity"/>
    <property type="evidence" value="ECO:0007669"/>
    <property type="project" value="InterPro"/>
</dbReference>
<dbReference type="CDD" id="cd00082">
    <property type="entry name" value="HisKA"/>
    <property type="match status" value="1"/>
</dbReference>
<gene>
    <name evidence="14" type="ORF">SAMN05421819_4537</name>
</gene>
<dbReference type="RefSeq" id="WP_103935368.1">
    <property type="nucleotide sequence ID" value="NZ_FNVA01000011.1"/>
</dbReference>
<evidence type="ECO:0000256" key="8">
    <source>
        <dbReference type="ARBA" id="ARBA00022989"/>
    </source>
</evidence>
<dbReference type="InterPro" id="IPR003594">
    <property type="entry name" value="HATPase_dom"/>
</dbReference>
<protein>
    <recommendedName>
        <fullName evidence="3">histidine kinase</fullName>
        <ecNumber evidence="3">2.7.13.3</ecNumber>
    </recommendedName>
</protein>
<evidence type="ECO:0000256" key="11">
    <source>
        <dbReference type="SAM" id="Phobius"/>
    </source>
</evidence>
<keyword evidence="10 11" id="KW-0472">Membrane</keyword>
<dbReference type="Proteomes" id="UP000236728">
    <property type="component" value="Unassembled WGS sequence"/>
</dbReference>
<evidence type="ECO:0000256" key="2">
    <source>
        <dbReference type="ARBA" id="ARBA00004370"/>
    </source>
</evidence>
<evidence type="ECO:0000256" key="4">
    <source>
        <dbReference type="ARBA" id="ARBA00022553"/>
    </source>
</evidence>
<keyword evidence="9" id="KW-0902">Two-component regulatory system</keyword>
<evidence type="ECO:0000256" key="5">
    <source>
        <dbReference type="ARBA" id="ARBA00022679"/>
    </source>
</evidence>
<proteinExistence type="predicted"/>
<dbReference type="Pfam" id="PF00512">
    <property type="entry name" value="HisKA"/>
    <property type="match status" value="1"/>
</dbReference>
<feature type="transmembrane region" description="Helical" evidence="11">
    <location>
        <begin position="161"/>
        <end position="183"/>
    </location>
</feature>
<keyword evidence="6 11" id="KW-0812">Transmembrane</keyword>
<dbReference type="Pfam" id="PF02518">
    <property type="entry name" value="HATPase_c"/>
    <property type="match status" value="1"/>
</dbReference>
<dbReference type="OrthoDB" id="9796330at2"/>
<dbReference type="InterPro" id="IPR050428">
    <property type="entry name" value="TCS_sensor_his_kinase"/>
</dbReference>
<dbReference type="Gene3D" id="6.10.340.10">
    <property type="match status" value="1"/>
</dbReference>
<comment type="catalytic activity">
    <reaction evidence="1">
        <text>ATP + protein L-histidine = ADP + protein N-phospho-L-histidine.</text>
        <dbReference type="EC" id="2.7.13.3"/>
    </reaction>
</comment>
<dbReference type="Pfam" id="PF00672">
    <property type="entry name" value="HAMP"/>
    <property type="match status" value="1"/>
</dbReference>
<dbReference type="SMART" id="SM00304">
    <property type="entry name" value="HAMP"/>
    <property type="match status" value="1"/>
</dbReference>
<name>A0A1H6CGJ0_9BACT</name>
<keyword evidence="4" id="KW-0597">Phosphoprotein</keyword>
<dbReference type="EMBL" id="FNVA01000011">
    <property type="protein sequence ID" value="SEG72130.1"/>
    <property type="molecule type" value="Genomic_DNA"/>
</dbReference>
<dbReference type="SUPFAM" id="SSF55874">
    <property type="entry name" value="ATPase domain of HSP90 chaperone/DNA topoisomerase II/histidine kinase"/>
    <property type="match status" value="1"/>
</dbReference>
<dbReference type="InterPro" id="IPR005467">
    <property type="entry name" value="His_kinase_dom"/>
</dbReference>
<dbReference type="InterPro" id="IPR036097">
    <property type="entry name" value="HisK_dim/P_sf"/>
</dbReference>
<dbReference type="CDD" id="cd06225">
    <property type="entry name" value="HAMP"/>
    <property type="match status" value="1"/>
</dbReference>
<accession>A0A1H6CGJ0</accession>
<dbReference type="PROSITE" id="PS50885">
    <property type="entry name" value="HAMP"/>
    <property type="match status" value="1"/>
</dbReference>
<evidence type="ECO:0000256" key="9">
    <source>
        <dbReference type="ARBA" id="ARBA00023012"/>
    </source>
</evidence>
<dbReference type="InterPro" id="IPR004358">
    <property type="entry name" value="Sig_transdc_His_kin-like_C"/>
</dbReference>
<organism evidence="14 15">
    <name type="scientific">Bryocella elongata</name>
    <dbReference type="NCBI Taxonomy" id="863522"/>
    <lineage>
        <taxon>Bacteria</taxon>
        <taxon>Pseudomonadati</taxon>
        <taxon>Acidobacteriota</taxon>
        <taxon>Terriglobia</taxon>
        <taxon>Terriglobales</taxon>
        <taxon>Acidobacteriaceae</taxon>
        <taxon>Bryocella</taxon>
    </lineage>
</organism>
<sequence length="466" mass="51955">MPRRPLSISLRLTIWFGIILLAGWFLFGAAMWFTLKHTLTGERRQTLDRRLDRLQELLHRDAMQSPEDRYSDFHDFASATGNGLMEVFKTNGELYWPSPSSAAKSFPWPHVEQTSDEKFVHVTANGQPYWLMSRPYRIGATDVVLVAAAPESGNRLLLDRFWNGLVTSAPLLLIVAMAGGYWISRRALSPVDRITATARSIGIRNLSERLPVTSSSDELQRLTETCNDMLERLEHAVRRLKQFTADASHELRGPLSLTRLIAEVALRSPEVDATSRASFLEIAEESTRAANLLEELLELARADAEPLDISLEPVDLNLLVEEVCTMGRKLAAERGVAVQFVDTPREPTVVLGHAPSLRRMLWILVDNAIKYTPTAGDVRVTMHRKQQNAIVQVVDTGIGIAAADLPRVFDRFYRADPSRAEVEGVGLGLSIAKWIADRHRAEIHVESLEGKGSTFTLCFSTAPAAL</sequence>
<dbReference type="SUPFAM" id="SSF158472">
    <property type="entry name" value="HAMP domain-like"/>
    <property type="match status" value="1"/>
</dbReference>
<dbReference type="InterPro" id="IPR003661">
    <property type="entry name" value="HisK_dim/P_dom"/>
</dbReference>
<dbReference type="EC" id="2.7.13.3" evidence="3"/>
<dbReference type="PRINTS" id="PR00344">
    <property type="entry name" value="BCTRLSENSOR"/>
</dbReference>
<keyword evidence="5" id="KW-0808">Transferase</keyword>
<keyword evidence="7 14" id="KW-0418">Kinase</keyword>
<evidence type="ECO:0000313" key="15">
    <source>
        <dbReference type="Proteomes" id="UP000236728"/>
    </source>
</evidence>
<feature type="domain" description="Histidine kinase" evidence="12">
    <location>
        <begin position="246"/>
        <end position="463"/>
    </location>
</feature>
<keyword evidence="15" id="KW-1185">Reference proteome</keyword>
<evidence type="ECO:0000256" key="3">
    <source>
        <dbReference type="ARBA" id="ARBA00012438"/>
    </source>
</evidence>
<dbReference type="InterPro" id="IPR003660">
    <property type="entry name" value="HAMP_dom"/>
</dbReference>
<dbReference type="PROSITE" id="PS50109">
    <property type="entry name" value="HIS_KIN"/>
    <property type="match status" value="1"/>
</dbReference>
<dbReference type="FunFam" id="3.30.565.10:FF:000006">
    <property type="entry name" value="Sensor histidine kinase WalK"/>
    <property type="match status" value="1"/>
</dbReference>
<evidence type="ECO:0000256" key="7">
    <source>
        <dbReference type="ARBA" id="ARBA00022777"/>
    </source>
</evidence>
<dbReference type="SMART" id="SM00387">
    <property type="entry name" value="HATPase_c"/>
    <property type="match status" value="1"/>
</dbReference>
<dbReference type="SMART" id="SM00388">
    <property type="entry name" value="HisKA"/>
    <property type="match status" value="1"/>
</dbReference>
<evidence type="ECO:0000259" key="13">
    <source>
        <dbReference type="PROSITE" id="PS50885"/>
    </source>
</evidence>
<dbReference type="AlphaFoldDB" id="A0A1H6CGJ0"/>
<evidence type="ECO:0000256" key="10">
    <source>
        <dbReference type="ARBA" id="ARBA00023136"/>
    </source>
</evidence>
<feature type="domain" description="HAMP" evidence="13">
    <location>
        <begin position="185"/>
        <end position="238"/>
    </location>
</feature>
<dbReference type="PANTHER" id="PTHR45436:SF5">
    <property type="entry name" value="SENSOR HISTIDINE KINASE TRCS"/>
    <property type="match status" value="1"/>
</dbReference>
<dbReference type="GO" id="GO:0005886">
    <property type="term" value="C:plasma membrane"/>
    <property type="evidence" value="ECO:0007669"/>
    <property type="project" value="TreeGrafter"/>
</dbReference>
<dbReference type="SUPFAM" id="SSF47384">
    <property type="entry name" value="Homodimeric domain of signal transducing histidine kinase"/>
    <property type="match status" value="1"/>
</dbReference>
<evidence type="ECO:0000256" key="1">
    <source>
        <dbReference type="ARBA" id="ARBA00000085"/>
    </source>
</evidence>
<comment type="subcellular location">
    <subcellularLocation>
        <location evidence="2">Membrane</location>
    </subcellularLocation>
</comment>
<dbReference type="InterPro" id="IPR036890">
    <property type="entry name" value="HATPase_C_sf"/>
</dbReference>
<keyword evidence="8 11" id="KW-1133">Transmembrane helix</keyword>
<evidence type="ECO:0000256" key="6">
    <source>
        <dbReference type="ARBA" id="ARBA00022692"/>
    </source>
</evidence>
<evidence type="ECO:0000259" key="12">
    <source>
        <dbReference type="PROSITE" id="PS50109"/>
    </source>
</evidence>
<feature type="transmembrane region" description="Helical" evidence="11">
    <location>
        <begin position="12"/>
        <end position="35"/>
    </location>
</feature>
<dbReference type="Gene3D" id="3.30.565.10">
    <property type="entry name" value="Histidine kinase-like ATPase, C-terminal domain"/>
    <property type="match status" value="1"/>
</dbReference>